<evidence type="ECO:0000313" key="2">
    <source>
        <dbReference type="EMBL" id="KYG79332.1"/>
    </source>
</evidence>
<feature type="signal peptide" evidence="1">
    <location>
        <begin position="1"/>
        <end position="29"/>
    </location>
</feature>
<evidence type="ECO:0008006" key="4">
    <source>
        <dbReference type="Google" id="ProtNLM"/>
    </source>
</evidence>
<sequence>MTTKTLQQKSRGFALCLLLLLATQPMANAQSHEAAQLLLNYEKLVQFKKILQNMYQGYKILDKGYNTVKDIAAGEFSLHEAFLDELLKVNPQVRNYYRVAEIIRYQQYITREYKNALQSARQNGGFSPQEVLYLGEVYHSLSTQSLRNLDELLLVISAGKLRMSDHERIQAIDRIFSDMEGMLVFLRQFNTEVSILQQHRLAQQQQLNRQKELYGIQ</sequence>
<keyword evidence="1" id="KW-0732">Signal</keyword>
<protein>
    <recommendedName>
        <fullName evidence="4">TerB family tellurite resistance protein</fullName>
    </recommendedName>
</protein>
<dbReference type="Proteomes" id="UP000075663">
    <property type="component" value="Unassembled WGS sequence"/>
</dbReference>
<dbReference type="EMBL" id="LRPB01000049">
    <property type="protein sequence ID" value="KYG79332.1"/>
    <property type="molecule type" value="Genomic_DNA"/>
</dbReference>
<dbReference type="STRING" id="1914963.AWW67_13235"/>
<gene>
    <name evidence="2" type="ORF">AWW67_13235</name>
</gene>
<name>A0A150XL33_9BACT</name>
<evidence type="ECO:0000313" key="3">
    <source>
        <dbReference type="Proteomes" id="UP000075663"/>
    </source>
</evidence>
<dbReference type="AlphaFoldDB" id="A0A150XL33"/>
<reference evidence="2 3" key="1">
    <citation type="submission" date="2016-01" db="EMBL/GenBank/DDBJ databases">
        <title>Genome sequencing of Roseivirga seohaensis SW-152.</title>
        <authorList>
            <person name="Selvaratnam C."/>
            <person name="Thevarajoo S."/>
            <person name="Goh K.M."/>
            <person name="Ee R."/>
            <person name="Chan K.-G."/>
            <person name="Chong C.S."/>
        </authorList>
    </citation>
    <scope>NUCLEOTIDE SEQUENCE [LARGE SCALE GENOMIC DNA]</scope>
    <source>
        <strain evidence="2 3">SW-152</strain>
    </source>
</reference>
<feature type="chain" id="PRO_5007574824" description="TerB family tellurite resistance protein" evidence="1">
    <location>
        <begin position="30"/>
        <end position="217"/>
    </location>
</feature>
<proteinExistence type="predicted"/>
<organism evidence="2 3">
    <name type="scientific">Roseivirga seohaensis</name>
    <dbReference type="NCBI Taxonomy" id="1914963"/>
    <lineage>
        <taxon>Bacteria</taxon>
        <taxon>Pseudomonadati</taxon>
        <taxon>Bacteroidota</taxon>
        <taxon>Cytophagia</taxon>
        <taxon>Cytophagales</taxon>
        <taxon>Roseivirgaceae</taxon>
        <taxon>Roseivirga</taxon>
    </lineage>
</organism>
<evidence type="ECO:0000256" key="1">
    <source>
        <dbReference type="SAM" id="SignalP"/>
    </source>
</evidence>
<dbReference type="RefSeq" id="WP_062303451.1">
    <property type="nucleotide sequence ID" value="NZ_LRPB01000049.1"/>
</dbReference>
<accession>A0A150XL33</accession>
<comment type="caution">
    <text evidence="2">The sequence shown here is derived from an EMBL/GenBank/DDBJ whole genome shotgun (WGS) entry which is preliminary data.</text>
</comment>